<dbReference type="EMBL" id="CADCTV010000368">
    <property type="protein sequence ID" value="CAA9322609.1"/>
    <property type="molecule type" value="Genomic_DNA"/>
</dbReference>
<accession>A0A6J4L368</accession>
<evidence type="ECO:0000256" key="1">
    <source>
        <dbReference type="SAM" id="MobiDB-lite"/>
    </source>
</evidence>
<dbReference type="PROSITE" id="PS51257">
    <property type="entry name" value="PROKAR_LIPOPROTEIN"/>
    <property type="match status" value="1"/>
</dbReference>
<evidence type="ECO:0000313" key="2">
    <source>
        <dbReference type="EMBL" id="CAA9322609.1"/>
    </source>
</evidence>
<proteinExistence type="predicted"/>
<protein>
    <submittedName>
        <fullName evidence="2">Uncharacterized protein</fullName>
    </submittedName>
</protein>
<gene>
    <name evidence="2" type="ORF">AVDCRST_MAG89-1721</name>
</gene>
<feature type="region of interest" description="Disordered" evidence="1">
    <location>
        <begin position="51"/>
        <end position="91"/>
    </location>
</feature>
<dbReference type="AlphaFoldDB" id="A0A6J4L368"/>
<reference evidence="2" key="1">
    <citation type="submission" date="2020-02" db="EMBL/GenBank/DDBJ databases">
        <authorList>
            <person name="Meier V. D."/>
        </authorList>
    </citation>
    <scope>NUCLEOTIDE SEQUENCE</scope>
    <source>
        <strain evidence="2">AVDCRST_MAG89</strain>
    </source>
</reference>
<feature type="compositionally biased region" description="Basic and acidic residues" evidence="1">
    <location>
        <begin position="76"/>
        <end position="91"/>
    </location>
</feature>
<organism evidence="2">
    <name type="scientific">uncultured Gemmatimonadota bacterium</name>
    <dbReference type="NCBI Taxonomy" id="203437"/>
    <lineage>
        <taxon>Bacteria</taxon>
        <taxon>Pseudomonadati</taxon>
        <taxon>Gemmatimonadota</taxon>
        <taxon>environmental samples</taxon>
    </lineage>
</organism>
<name>A0A6J4L368_9BACT</name>
<sequence>MWRRPGSSGLAWCLASACVSRVRGMNTPGAADGPPAGVRSWVSRLTSPACEAEPFSRGCGGAGKRRSRAAGSDGAAEPRRPASGEGSRRPG</sequence>